<proteinExistence type="predicted"/>
<dbReference type="Proteomes" id="UP001596457">
    <property type="component" value="Unassembled WGS sequence"/>
</dbReference>
<evidence type="ECO:0008006" key="3">
    <source>
        <dbReference type="Google" id="ProtNLM"/>
    </source>
</evidence>
<sequence length="490" mass="55104">MKEKLLAALLKHHPALKPKTARKYVDKYTQAVIPELARQMAGMSSEDFSTGEIDFPINQVTKACGAAKAFGPHETIMGVMQMHGDTSLIIKLYEGNSITHRVSRVCLNQNYKKDIMQELKSIYVEQEPSRVAALTAKANKIVRIDAASLDSYIKQTQIDLSRKNDAAYEEKLIRNLQVAKQLKSLVKWDDAGAFVEEYWEQIDSGRMHGHGLSLQRILKEVRHAALGRCYRYDFKAASYALMTAYALSIDPTLKVAAINDYVRHRSAIRKRIAKAIGVSEDRIKTVFTAIGFGAQLKDNPYNSIRGLLGQDAYHRLLSNLEFSLIKQQLDAVSATIAAELGAGDFEMAGLLCTALDPHTGHKRTKNQRLAWVYQRFETMAMELFRDMVPSECQQLLVVHDCVYLDRPIPARHLADIKVALSAMFPMLNVEGEWVTPIHTADFIRPSVLQAREEDAAHRARIAVEEQRAMFYKSPRLATPPAAPPVFQTVH</sequence>
<dbReference type="RefSeq" id="WP_382201825.1">
    <property type="nucleotide sequence ID" value="NZ_JBHTBZ010000041.1"/>
</dbReference>
<evidence type="ECO:0000313" key="1">
    <source>
        <dbReference type="EMBL" id="MFC7461551.1"/>
    </source>
</evidence>
<evidence type="ECO:0000313" key="2">
    <source>
        <dbReference type="Proteomes" id="UP001596457"/>
    </source>
</evidence>
<protein>
    <recommendedName>
        <fullName evidence="3">Telomere resolvase</fullName>
    </recommendedName>
</protein>
<name>A0ABW2SE55_9BURK</name>
<organism evidence="1 2">
    <name type="scientific">Hydrogenophaga defluvii</name>
    <dbReference type="NCBI Taxonomy" id="249410"/>
    <lineage>
        <taxon>Bacteria</taxon>
        <taxon>Pseudomonadati</taxon>
        <taxon>Pseudomonadota</taxon>
        <taxon>Betaproteobacteria</taxon>
        <taxon>Burkholderiales</taxon>
        <taxon>Comamonadaceae</taxon>
        <taxon>Hydrogenophaga</taxon>
    </lineage>
</organism>
<comment type="caution">
    <text evidence="1">The sequence shown here is derived from an EMBL/GenBank/DDBJ whole genome shotgun (WGS) entry which is preliminary data.</text>
</comment>
<keyword evidence="2" id="KW-1185">Reference proteome</keyword>
<reference evidence="2" key="1">
    <citation type="journal article" date="2019" name="Int. J. Syst. Evol. Microbiol.">
        <title>The Global Catalogue of Microorganisms (GCM) 10K type strain sequencing project: providing services to taxonomists for standard genome sequencing and annotation.</title>
        <authorList>
            <consortium name="The Broad Institute Genomics Platform"/>
            <consortium name="The Broad Institute Genome Sequencing Center for Infectious Disease"/>
            <person name="Wu L."/>
            <person name="Ma J."/>
        </authorList>
    </citation>
    <scope>NUCLEOTIDE SEQUENCE [LARGE SCALE GENOMIC DNA]</scope>
    <source>
        <strain evidence="2">CCUG 53903</strain>
    </source>
</reference>
<dbReference type="EMBL" id="JBHTBZ010000041">
    <property type="protein sequence ID" value="MFC7461551.1"/>
    <property type="molecule type" value="Genomic_DNA"/>
</dbReference>
<accession>A0ABW2SE55</accession>
<gene>
    <name evidence="1" type="ORF">ACFQU0_14050</name>
</gene>